<feature type="region of interest" description="Disordered" evidence="1">
    <location>
        <begin position="258"/>
        <end position="285"/>
    </location>
</feature>
<name>A0A151TJV1_CAJCA</name>
<dbReference type="OrthoDB" id="1690976at2759"/>
<dbReference type="Proteomes" id="UP000075243">
    <property type="component" value="Chromosome 6"/>
</dbReference>
<reference evidence="3 4" key="1">
    <citation type="journal article" date="2012" name="Nat. Biotechnol.">
        <title>Draft genome sequence of pigeonpea (Cajanus cajan), an orphan legume crop of resource-poor farmers.</title>
        <authorList>
            <person name="Varshney R.K."/>
            <person name="Chen W."/>
            <person name="Li Y."/>
            <person name="Bharti A.K."/>
            <person name="Saxena R.K."/>
            <person name="Schlueter J.A."/>
            <person name="Donoghue M.T."/>
            <person name="Azam S."/>
            <person name="Fan G."/>
            <person name="Whaley A.M."/>
            <person name="Farmer A.D."/>
            <person name="Sheridan J."/>
            <person name="Iwata A."/>
            <person name="Tuteja R."/>
            <person name="Penmetsa R.V."/>
            <person name="Wu W."/>
            <person name="Upadhyaya H.D."/>
            <person name="Yang S.P."/>
            <person name="Shah T."/>
            <person name="Saxena K.B."/>
            <person name="Michael T."/>
            <person name="McCombie W.R."/>
            <person name="Yang B."/>
            <person name="Zhang G."/>
            <person name="Yang H."/>
            <person name="Wang J."/>
            <person name="Spillane C."/>
            <person name="Cook D.R."/>
            <person name="May G.D."/>
            <person name="Xu X."/>
            <person name="Jackson S.A."/>
        </authorList>
    </citation>
    <scope>NUCLEOTIDE SEQUENCE [LARGE SCALE GENOMIC DNA]</scope>
    <source>
        <strain evidence="4">cv. Asha</strain>
    </source>
</reference>
<feature type="region of interest" description="Disordered" evidence="1">
    <location>
        <begin position="1"/>
        <end position="25"/>
    </location>
</feature>
<evidence type="ECO:0000313" key="4">
    <source>
        <dbReference type="Proteomes" id="UP000075243"/>
    </source>
</evidence>
<evidence type="ECO:0000313" key="3">
    <source>
        <dbReference type="EMBL" id="KYP67331.1"/>
    </source>
</evidence>
<dbReference type="PANTHER" id="PTHR37610">
    <property type="entry name" value="CCHC-TYPE DOMAIN-CONTAINING PROTEIN"/>
    <property type="match status" value="1"/>
</dbReference>
<dbReference type="PANTHER" id="PTHR37610:SF55">
    <property type="entry name" value="RETROTRANSPOSON COPIA-LIKE N-TERMINAL DOMAIN-CONTAINING PROTEIN"/>
    <property type="match status" value="1"/>
</dbReference>
<accession>A0A151TJV1</accession>
<evidence type="ECO:0000256" key="1">
    <source>
        <dbReference type="SAM" id="MobiDB-lite"/>
    </source>
</evidence>
<feature type="compositionally biased region" description="Gly residues" evidence="1">
    <location>
        <begin position="269"/>
        <end position="281"/>
    </location>
</feature>
<gene>
    <name evidence="3" type="ORF">KK1_013659</name>
</gene>
<evidence type="ECO:0000259" key="2">
    <source>
        <dbReference type="Pfam" id="PF14244"/>
    </source>
</evidence>
<feature type="compositionally biased region" description="Low complexity" evidence="1">
    <location>
        <begin position="324"/>
        <end position="343"/>
    </location>
</feature>
<protein>
    <recommendedName>
        <fullName evidence="2">Retrotransposon Copia-like N-terminal domain-containing protein</fullName>
    </recommendedName>
</protein>
<keyword evidence="4" id="KW-1185">Reference proteome</keyword>
<feature type="region of interest" description="Disordered" evidence="1">
    <location>
        <begin position="320"/>
        <end position="343"/>
    </location>
</feature>
<proteinExistence type="predicted"/>
<sequence>MAAAISEPGSPRSDHISDPPLFTDPSQNPSSPFYIHPSENPSSVLVSLVLSGSNYHSWSRSFRMALTSKNKMGFLIGSIPIPSPNDPSYPPWERCNTLFMSWLINFVSPSIAQSIIYLDRVVDVWNDLPERFSQSDLLRITELQEEIYALKQGSLTITDFFTTLKASWEELDNFRPFPPCDCQARVYHQQNFIIRFLKGLDDRFNVVRSQILLMDPLPYVNRVFSMVIQNKRQHDTVVSPLDAPNDFANNVISSSANATNARSFHGKTRGGGPSDGGGGGQTQQDRSSKICVYCKRTGHTVDVCYSKHGYPPGHPRYLGHPRFYNPNSGSSSGVSSSTNYTSTDDQLSLLQNPIEQQHGSGLNFTQT</sequence>
<dbReference type="OMA" id="DRSSKIC"/>
<dbReference type="AlphaFoldDB" id="A0A151TJV1"/>
<organism evidence="3 4">
    <name type="scientific">Cajanus cajan</name>
    <name type="common">Pigeon pea</name>
    <name type="synonym">Cajanus indicus</name>
    <dbReference type="NCBI Taxonomy" id="3821"/>
    <lineage>
        <taxon>Eukaryota</taxon>
        <taxon>Viridiplantae</taxon>
        <taxon>Streptophyta</taxon>
        <taxon>Embryophyta</taxon>
        <taxon>Tracheophyta</taxon>
        <taxon>Spermatophyta</taxon>
        <taxon>Magnoliopsida</taxon>
        <taxon>eudicotyledons</taxon>
        <taxon>Gunneridae</taxon>
        <taxon>Pentapetalae</taxon>
        <taxon>rosids</taxon>
        <taxon>fabids</taxon>
        <taxon>Fabales</taxon>
        <taxon>Fabaceae</taxon>
        <taxon>Papilionoideae</taxon>
        <taxon>50 kb inversion clade</taxon>
        <taxon>NPAAA clade</taxon>
        <taxon>indigoferoid/millettioid clade</taxon>
        <taxon>Phaseoleae</taxon>
        <taxon>Cajanus</taxon>
    </lineage>
</organism>
<dbReference type="InterPro" id="IPR029472">
    <property type="entry name" value="Copia-like_N"/>
</dbReference>
<dbReference type="Gramene" id="C.cajan_13251.t">
    <property type="protein sequence ID" value="C.cajan_13251.t.cds1"/>
    <property type="gene ID" value="C.cajan_13251"/>
</dbReference>
<dbReference type="Pfam" id="PF14244">
    <property type="entry name" value="Retrotran_gag_3"/>
    <property type="match status" value="1"/>
</dbReference>
<feature type="domain" description="Retrotransposon Copia-like N-terminal" evidence="2">
    <location>
        <begin position="36"/>
        <end position="82"/>
    </location>
</feature>
<dbReference type="EMBL" id="CM003608">
    <property type="protein sequence ID" value="KYP67331.1"/>
    <property type="molecule type" value="Genomic_DNA"/>
</dbReference>